<organism evidence="1 2">
    <name type="scientific">Triticum urartu</name>
    <name type="common">Red wild einkorn</name>
    <name type="synonym">Crithodium urartu</name>
    <dbReference type="NCBI Taxonomy" id="4572"/>
    <lineage>
        <taxon>Eukaryota</taxon>
        <taxon>Viridiplantae</taxon>
        <taxon>Streptophyta</taxon>
        <taxon>Embryophyta</taxon>
        <taxon>Tracheophyta</taxon>
        <taxon>Spermatophyta</taxon>
        <taxon>Magnoliopsida</taxon>
        <taxon>Liliopsida</taxon>
        <taxon>Poales</taxon>
        <taxon>Poaceae</taxon>
        <taxon>BOP clade</taxon>
        <taxon>Pooideae</taxon>
        <taxon>Triticodae</taxon>
        <taxon>Triticeae</taxon>
        <taxon>Triticinae</taxon>
        <taxon>Triticum</taxon>
    </lineage>
</organism>
<dbReference type="Gramene" id="TuG1812G0400000290.01.T01">
    <property type="protein sequence ID" value="TuG1812G0400000290.01.T01.cds243813"/>
    <property type="gene ID" value="TuG1812G0400000290.01"/>
</dbReference>
<dbReference type="Proteomes" id="UP000015106">
    <property type="component" value="Chromosome 4"/>
</dbReference>
<reference evidence="1" key="3">
    <citation type="submission" date="2022-06" db="UniProtKB">
        <authorList>
            <consortium name="EnsemblPlants"/>
        </authorList>
    </citation>
    <scope>IDENTIFICATION</scope>
</reference>
<evidence type="ECO:0000313" key="1">
    <source>
        <dbReference type="EnsemblPlants" id="TuG1812G0400000290.01.T01.cds243813"/>
    </source>
</evidence>
<proteinExistence type="predicted"/>
<sequence>TTAHTLYSSLTIYITWCEERKESTPKLELCAQYYRCHCQTSNVKYTLNNTVAIYFRVGACRSMFHNTVHQH</sequence>
<reference evidence="2" key="1">
    <citation type="journal article" date="2013" name="Nature">
        <title>Draft genome of the wheat A-genome progenitor Triticum urartu.</title>
        <authorList>
            <person name="Ling H.Q."/>
            <person name="Zhao S."/>
            <person name="Liu D."/>
            <person name="Wang J."/>
            <person name="Sun H."/>
            <person name="Zhang C."/>
            <person name="Fan H."/>
            <person name="Li D."/>
            <person name="Dong L."/>
            <person name="Tao Y."/>
            <person name="Gao C."/>
            <person name="Wu H."/>
            <person name="Li Y."/>
            <person name="Cui Y."/>
            <person name="Guo X."/>
            <person name="Zheng S."/>
            <person name="Wang B."/>
            <person name="Yu K."/>
            <person name="Liang Q."/>
            <person name="Yang W."/>
            <person name="Lou X."/>
            <person name="Chen J."/>
            <person name="Feng M."/>
            <person name="Jian J."/>
            <person name="Zhang X."/>
            <person name="Luo G."/>
            <person name="Jiang Y."/>
            <person name="Liu J."/>
            <person name="Wang Z."/>
            <person name="Sha Y."/>
            <person name="Zhang B."/>
            <person name="Wu H."/>
            <person name="Tang D."/>
            <person name="Shen Q."/>
            <person name="Xue P."/>
            <person name="Zou S."/>
            <person name="Wang X."/>
            <person name="Liu X."/>
            <person name="Wang F."/>
            <person name="Yang Y."/>
            <person name="An X."/>
            <person name="Dong Z."/>
            <person name="Zhang K."/>
            <person name="Zhang X."/>
            <person name="Luo M.C."/>
            <person name="Dvorak J."/>
            <person name="Tong Y."/>
            <person name="Wang J."/>
            <person name="Yang H."/>
            <person name="Li Z."/>
            <person name="Wang D."/>
            <person name="Zhang A."/>
            <person name="Wang J."/>
        </authorList>
    </citation>
    <scope>NUCLEOTIDE SEQUENCE</scope>
    <source>
        <strain evidence="2">cv. G1812</strain>
    </source>
</reference>
<protein>
    <submittedName>
        <fullName evidence="1">Uncharacterized protein</fullName>
    </submittedName>
</protein>
<name>A0A8R7U2H5_TRIUA</name>
<reference evidence="1" key="2">
    <citation type="submission" date="2018-03" db="EMBL/GenBank/DDBJ databases">
        <title>The Triticum urartu genome reveals the dynamic nature of wheat genome evolution.</title>
        <authorList>
            <person name="Ling H."/>
            <person name="Ma B."/>
            <person name="Shi X."/>
            <person name="Liu H."/>
            <person name="Dong L."/>
            <person name="Sun H."/>
            <person name="Cao Y."/>
            <person name="Gao Q."/>
            <person name="Zheng S."/>
            <person name="Li Y."/>
            <person name="Yu Y."/>
            <person name="Du H."/>
            <person name="Qi M."/>
            <person name="Li Y."/>
            <person name="Yu H."/>
            <person name="Cui Y."/>
            <person name="Wang N."/>
            <person name="Chen C."/>
            <person name="Wu H."/>
            <person name="Zhao Y."/>
            <person name="Zhang J."/>
            <person name="Li Y."/>
            <person name="Zhou W."/>
            <person name="Zhang B."/>
            <person name="Hu W."/>
            <person name="Eijk M."/>
            <person name="Tang J."/>
            <person name="Witsenboer H."/>
            <person name="Zhao S."/>
            <person name="Li Z."/>
            <person name="Zhang A."/>
            <person name="Wang D."/>
            <person name="Liang C."/>
        </authorList>
    </citation>
    <scope>NUCLEOTIDE SEQUENCE [LARGE SCALE GENOMIC DNA]</scope>
    <source>
        <strain evidence="1">cv. G1812</strain>
    </source>
</reference>
<accession>A0A8R7U2H5</accession>
<evidence type="ECO:0000313" key="2">
    <source>
        <dbReference type="Proteomes" id="UP000015106"/>
    </source>
</evidence>
<keyword evidence="2" id="KW-1185">Reference proteome</keyword>
<dbReference type="EnsemblPlants" id="TuG1812G0400000290.01.T01">
    <property type="protein sequence ID" value="TuG1812G0400000290.01.T01.cds243813"/>
    <property type="gene ID" value="TuG1812G0400000290.01"/>
</dbReference>
<dbReference type="AlphaFoldDB" id="A0A8R7U2H5"/>